<dbReference type="Proteomes" id="UP000297635">
    <property type="component" value="Unassembled WGS sequence"/>
</dbReference>
<dbReference type="GeneID" id="82149091"/>
<dbReference type="PANTHER" id="PTHR30004">
    <property type="entry name" value="4-HYDROXYTHREONINE-4-PHOSPHATE DEHYDROGENASE"/>
    <property type="match status" value="1"/>
</dbReference>
<evidence type="ECO:0000256" key="1">
    <source>
        <dbReference type="ARBA" id="ARBA00022723"/>
    </source>
</evidence>
<dbReference type="Gene3D" id="3.40.718.10">
    <property type="entry name" value="Isopropylmalate Dehydrogenase"/>
    <property type="match status" value="1"/>
</dbReference>
<accession>A0A4Z0V4C4</accession>
<dbReference type="Pfam" id="PF04166">
    <property type="entry name" value="PdxA"/>
    <property type="match status" value="1"/>
</dbReference>
<dbReference type="EMBL" id="SJSA01000001">
    <property type="protein sequence ID" value="TGG40039.1"/>
    <property type="molecule type" value="Genomic_DNA"/>
</dbReference>
<dbReference type="GO" id="GO:0050570">
    <property type="term" value="F:4-hydroxythreonine-4-phosphate dehydrogenase activity"/>
    <property type="evidence" value="ECO:0007669"/>
    <property type="project" value="UniProtKB-EC"/>
</dbReference>
<organism evidence="4 5">
    <name type="scientific">Duncaniella freteri</name>
    <dbReference type="NCBI Taxonomy" id="2530391"/>
    <lineage>
        <taxon>Bacteria</taxon>
        <taxon>Pseudomonadati</taxon>
        <taxon>Bacteroidota</taxon>
        <taxon>Bacteroidia</taxon>
        <taxon>Bacteroidales</taxon>
        <taxon>Muribaculaceae</taxon>
        <taxon>Duncaniella</taxon>
    </lineage>
</organism>
<proteinExistence type="predicted"/>
<keyword evidence="3" id="KW-0520">NAD</keyword>
<reference evidence="4 5" key="1">
    <citation type="submission" date="2019-02" db="EMBL/GenBank/DDBJ databases">
        <title>Isolation and identification of novel species under the genus Muribaculum.</title>
        <authorList>
            <person name="Miyake S."/>
            <person name="Ding Y."/>
            <person name="Low A."/>
            <person name="Soh M."/>
            <person name="Seedorf H."/>
        </authorList>
    </citation>
    <scope>NUCLEOTIDE SEQUENCE [LARGE SCALE GENOMIC DNA]</scope>
    <source>
        <strain evidence="4 5">TLL-A3</strain>
    </source>
</reference>
<evidence type="ECO:0000256" key="2">
    <source>
        <dbReference type="ARBA" id="ARBA00023002"/>
    </source>
</evidence>
<comment type="caution">
    <text evidence="4">The sequence shown here is derived from an EMBL/GenBank/DDBJ whole genome shotgun (WGS) entry which is preliminary data.</text>
</comment>
<dbReference type="NCBIfam" id="TIGR00557">
    <property type="entry name" value="pdxA"/>
    <property type="match status" value="1"/>
</dbReference>
<dbReference type="AlphaFoldDB" id="A0A4Z0V4C4"/>
<dbReference type="SUPFAM" id="SSF53659">
    <property type="entry name" value="Isocitrate/Isopropylmalate dehydrogenase-like"/>
    <property type="match status" value="1"/>
</dbReference>
<keyword evidence="1" id="KW-0479">Metal-binding</keyword>
<name>A0A4Z0V4C4_9BACT</name>
<sequence>MDNRKIKVGITHGDINGIGYEIILKTLEDPRIAELCTPIVYGSAKIAAFYRKMMELPEVKFSQIDTPSEASSNGEHNYMINVVPESVMPEAGQCTQAGGAAALSALERAVSDLREGLIDVLVTCPISKDAIHGEEFSFPGHTEFLESRVGDGSKAMMIMAGENLRVALVTIHKSLADVSGNITKETVYDSIARFNKSLISDFGIHSPRIAVLSLNPHAGDNGVIGTEDNEIIEPAIAEAYKKHIFAFGPYAADGFFGSGNYRKFDGVLAMYHDQGLIPFKLLAAERGINFTAGMPVVRTSPDHGTAFDIAGKGEADPQSLREAIYMALDIYRNRLREKEATANPLKKQNFDRGARE</sequence>
<evidence type="ECO:0000313" key="5">
    <source>
        <dbReference type="Proteomes" id="UP000297635"/>
    </source>
</evidence>
<protein>
    <submittedName>
        <fullName evidence="4">4-hydroxythreonine-4-phosphate dehydrogenase PdxA</fullName>
        <ecNumber evidence="4">1.1.1.262</ecNumber>
    </submittedName>
</protein>
<gene>
    <name evidence="4" type="primary">pdxA</name>
    <name evidence="4" type="ORF">EZ315_04740</name>
</gene>
<dbReference type="InterPro" id="IPR005255">
    <property type="entry name" value="PdxA_fam"/>
</dbReference>
<dbReference type="PANTHER" id="PTHR30004:SF6">
    <property type="entry name" value="D-THREONATE 4-PHOSPHATE DEHYDROGENASE"/>
    <property type="match status" value="1"/>
</dbReference>
<dbReference type="RefSeq" id="WP_135471056.1">
    <property type="nucleotide sequence ID" value="NZ_CASCNC010000002.1"/>
</dbReference>
<evidence type="ECO:0000313" key="4">
    <source>
        <dbReference type="EMBL" id="TGG40039.1"/>
    </source>
</evidence>
<dbReference type="GO" id="GO:0046872">
    <property type="term" value="F:metal ion binding"/>
    <property type="evidence" value="ECO:0007669"/>
    <property type="project" value="UniProtKB-KW"/>
</dbReference>
<evidence type="ECO:0000256" key="3">
    <source>
        <dbReference type="ARBA" id="ARBA00023027"/>
    </source>
</evidence>
<keyword evidence="2 4" id="KW-0560">Oxidoreductase</keyword>
<dbReference type="GO" id="GO:0051287">
    <property type="term" value="F:NAD binding"/>
    <property type="evidence" value="ECO:0007669"/>
    <property type="project" value="InterPro"/>
</dbReference>
<keyword evidence="5" id="KW-1185">Reference proteome</keyword>
<dbReference type="EC" id="1.1.1.262" evidence="4"/>